<dbReference type="AlphaFoldDB" id="A0A5D9C6H7"/>
<dbReference type="SUPFAM" id="SSF158472">
    <property type="entry name" value="HAMP domain-like"/>
    <property type="match status" value="1"/>
</dbReference>
<dbReference type="RefSeq" id="WP_149521352.1">
    <property type="nucleotide sequence ID" value="NZ_VTOU01000002.1"/>
</dbReference>
<dbReference type="InterPro" id="IPR004358">
    <property type="entry name" value="Sig_transdc_His_kin-like_C"/>
</dbReference>
<dbReference type="PANTHER" id="PTHR45436">
    <property type="entry name" value="SENSOR HISTIDINE KINASE YKOH"/>
    <property type="match status" value="1"/>
</dbReference>
<evidence type="ECO:0000256" key="3">
    <source>
        <dbReference type="ARBA" id="ARBA00012438"/>
    </source>
</evidence>
<evidence type="ECO:0000313" key="15">
    <source>
        <dbReference type="Proteomes" id="UP000322077"/>
    </source>
</evidence>
<accession>A0A5D9C6H7</accession>
<dbReference type="InterPro" id="IPR005467">
    <property type="entry name" value="His_kinase_dom"/>
</dbReference>
<dbReference type="CDD" id="cd06225">
    <property type="entry name" value="HAMP"/>
    <property type="match status" value="1"/>
</dbReference>
<protein>
    <recommendedName>
        <fullName evidence="3">histidine kinase</fullName>
        <ecNumber evidence="3">2.7.13.3</ecNumber>
    </recommendedName>
</protein>
<evidence type="ECO:0000256" key="7">
    <source>
        <dbReference type="ARBA" id="ARBA00022777"/>
    </source>
</evidence>
<feature type="domain" description="HAMP" evidence="13">
    <location>
        <begin position="175"/>
        <end position="228"/>
    </location>
</feature>
<evidence type="ECO:0000256" key="9">
    <source>
        <dbReference type="ARBA" id="ARBA00023012"/>
    </source>
</evidence>
<dbReference type="SMART" id="SM00304">
    <property type="entry name" value="HAMP"/>
    <property type="match status" value="1"/>
</dbReference>
<keyword evidence="4" id="KW-0597">Phosphoprotein</keyword>
<organism evidence="14 15">
    <name type="scientific">Sphingomonas montanisoli</name>
    <dbReference type="NCBI Taxonomy" id="2606412"/>
    <lineage>
        <taxon>Bacteria</taxon>
        <taxon>Pseudomonadati</taxon>
        <taxon>Pseudomonadota</taxon>
        <taxon>Alphaproteobacteria</taxon>
        <taxon>Sphingomonadales</taxon>
        <taxon>Sphingomonadaceae</taxon>
        <taxon>Sphingomonas</taxon>
    </lineage>
</organism>
<evidence type="ECO:0000313" key="14">
    <source>
        <dbReference type="EMBL" id="TZG27133.1"/>
    </source>
</evidence>
<dbReference type="InterPro" id="IPR003594">
    <property type="entry name" value="HATPase_dom"/>
</dbReference>
<comment type="catalytic activity">
    <reaction evidence="1">
        <text>ATP + protein L-histidine = ADP + protein N-phospho-L-histidine.</text>
        <dbReference type="EC" id="2.7.13.3"/>
    </reaction>
</comment>
<dbReference type="InterPro" id="IPR003660">
    <property type="entry name" value="HAMP_dom"/>
</dbReference>
<keyword evidence="10 11" id="KW-0472">Membrane</keyword>
<dbReference type="Gene3D" id="3.30.565.10">
    <property type="entry name" value="Histidine kinase-like ATPase, C-terminal domain"/>
    <property type="match status" value="1"/>
</dbReference>
<sequence length="452" mass="48224">MLRRFWKSTAGLAVVVALIFALATVTVGAIAYQVTHEALEEQFDHRVAVETAGILAEPSAQTLNGLMAAIGRRQAARSESSLHYLLVDAKGRRLAGTMTAEQPIRVGYEELFAFRDRSGPGIAQVMATPVAGGLLVVGADRRELDGIDRILATLFGGTFAAILILGIGASAAIGWFTRRRFAQIDATAQAIIAGDLSRRIPRDDSGSEFDNLAGTLNHMLDRIAGLMDNLRQLSSDVAHDLRTPLTRLCSRLDAALAAPAGGDTTAAIEAARAQAGELLEIFAALLRISEVEGMAERLPRELVDLSKIADQMVETYQPDIETSGRMLRSVVAPGISVRGDRRLLAQAMTNLLDNALRHTPEGSIIEVALQADTDSAILTISDDGHGIPVADRGRIFQRFARSERARSTPGHGLGLALVAAIAGAHGGRAALHGQTGFAVQVTLPLPHNRQRR</sequence>
<dbReference type="InterPro" id="IPR036890">
    <property type="entry name" value="HATPase_C_sf"/>
</dbReference>
<evidence type="ECO:0000256" key="8">
    <source>
        <dbReference type="ARBA" id="ARBA00022989"/>
    </source>
</evidence>
<dbReference type="Gene3D" id="1.10.287.130">
    <property type="match status" value="1"/>
</dbReference>
<evidence type="ECO:0000256" key="2">
    <source>
        <dbReference type="ARBA" id="ARBA00004370"/>
    </source>
</evidence>
<dbReference type="GO" id="GO:0000155">
    <property type="term" value="F:phosphorelay sensor kinase activity"/>
    <property type="evidence" value="ECO:0007669"/>
    <property type="project" value="InterPro"/>
</dbReference>
<gene>
    <name evidence="14" type="ORF">FYJ91_05755</name>
</gene>
<dbReference type="InterPro" id="IPR003661">
    <property type="entry name" value="HisK_dim/P_dom"/>
</dbReference>
<evidence type="ECO:0000256" key="11">
    <source>
        <dbReference type="SAM" id="Phobius"/>
    </source>
</evidence>
<keyword evidence="7" id="KW-0418">Kinase</keyword>
<evidence type="ECO:0000259" key="13">
    <source>
        <dbReference type="PROSITE" id="PS50885"/>
    </source>
</evidence>
<keyword evidence="5" id="KW-0808">Transferase</keyword>
<dbReference type="GO" id="GO:0005886">
    <property type="term" value="C:plasma membrane"/>
    <property type="evidence" value="ECO:0007669"/>
    <property type="project" value="TreeGrafter"/>
</dbReference>
<evidence type="ECO:0000256" key="5">
    <source>
        <dbReference type="ARBA" id="ARBA00022679"/>
    </source>
</evidence>
<dbReference type="Pfam" id="PF00672">
    <property type="entry name" value="HAMP"/>
    <property type="match status" value="1"/>
</dbReference>
<dbReference type="SMART" id="SM00387">
    <property type="entry name" value="HATPase_c"/>
    <property type="match status" value="1"/>
</dbReference>
<reference evidence="14 15" key="1">
    <citation type="submission" date="2019-08" db="EMBL/GenBank/DDBJ databases">
        <authorList>
            <person name="Wang G."/>
            <person name="Xu Z."/>
        </authorList>
    </citation>
    <scope>NUCLEOTIDE SEQUENCE [LARGE SCALE GENOMIC DNA]</scope>
    <source>
        <strain evidence="14 15">ZX</strain>
    </source>
</reference>
<dbReference type="Gene3D" id="6.10.340.10">
    <property type="match status" value="1"/>
</dbReference>
<feature type="transmembrane region" description="Helical" evidence="11">
    <location>
        <begin position="151"/>
        <end position="176"/>
    </location>
</feature>
<keyword evidence="6 11" id="KW-0812">Transmembrane</keyword>
<dbReference type="SUPFAM" id="SSF47384">
    <property type="entry name" value="Homodimeric domain of signal transducing histidine kinase"/>
    <property type="match status" value="1"/>
</dbReference>
<dbReference type="Proteomes" id="UP000322077">
    <property type="component" value="Unassembled WGS sequence"/>
</dbReference>
<dbReference type="Pfam" id="PF02518">
    <property type="entry name" value="HATPase_c"/>
    <property type="match status" value="1"/>
</dbReference>
<evidence type="ECO:0000256" key="4">
    <source>
        <dbReference type="ARBA" id="ARBA00022553"/>
    </source>
</evidence>
<dbReference type="InterPro" id="IPR036097">
    <property type="entry name" value="HisK_dim/P_sf"/>
</dbReference>
<name>A0A5D9C6H7_9SPHN</name>
<keyword evidence="15" id="KW-1185">Reference proteome</keyword>
<evidence type="ECO:0000256" key="10">
    <source>
        <dbReference type="ARBA" id="ARBA00023136"/>
    </source>
</evidence>
<dbReference type="CDD" id="cd00075">
    <property type="entry name" value="HATPase"/>
    <property type="match status" value="1"/>
</dbReference>
<dbReference type="SMART" id="SM00388">
    <property type="entry name" value="HisKA"/>
    <property type="match status" value="1"/>
</dbReference>
<evidence type="ECO:0000259" key="12">
    <source>
        <dbReference type="PROSITE" id="PS50109"/>
    </source>
</evidence>
<dbReference type="PROSITE" id="PS50109">
    <property type="entry name" value="HIS_KIN"/>
    <property type="match status" value="1"/>
</dbReference>
<evidence type="ECO:0000256" key="1">
    <source>
        <dbReference type="ARBA" id="ARBA00000085"/>
    </source>
</evidence>
<proteinExistence type="predicted"/>
<feature type="domain" description="Histidine kinase" evidence="12">
    <location>
        <begin position="236"/>
        <end position="447"/>
    </location>
</feature>
<dbReference type="PROSITE" id="PS50885">
    <property type="entry name" value="HAMP"/>
    <property type="match status" value="1"/>
</dbReference>
<dbReference type="PANTHER" id="PTHR45436:SF8">
    <property type="entry name" value="HISTIDINE KINASE"/>
    <property type="match status" value="1"/>
</dbReference>
<comment type="caution">
    <text evidence="14">The sequence shown here is derived from an EMBL/GenBank/DDBJ whole genome shotgun (WGS) entry which is preliminary data.</text>
</comment>
<dbReference type="EC" id="2.7.13.3" evidence="3"/>
<comment type="subcellular location">
    <subcellularLocation>
        <location evidence="2">Membrane</location>
    </subcellularLocation>
</comment>
<feature type="transmembrane region" description="Helical" evidence="11">
    <location>
        <begin position="121"/>
        <end position="139"/>
    </location>
</feature>
<keyword evidence="9" id="KW-0902">Two-component regulatory system</keyword>
<dbReference type="SUPFAM" id="SSF55874">
    <property type="entry name" value="ATPase domain of HSP90 chaperone/DNA topoisomerase II/histidine kinase"/>
    <property type="match status" value="1"/>
</dbReference>
<dbReference type="InterPro" id="IPR050428">
    <property type="entry name" value="TCS_sensor_his_kinase"/>
</dbReference>
<evidence type="ECO:0000256" key="6">
    <source>
        <dbReference type="ARBA" id="ARBA00022692"/>
    </source>
</evidence>
<keyword evidence="8 11" id="KW-1133">Transmembrane helix</keyword>
<dbReference type="PRINTS" id="PR00344">
    <property type="entry name" value="BCTRLSENSOR"/>
</dbReference>
<dbReference type="EMBL" id="VTOU01000002">
    <property type="protein sequence ID" value="TZG27133.1"/>
    <property type="molecule type" value="Genomic_DNA"/>
</dbReference>